<reference evidence="3 4" key="1">
    <citation type="journal article" date="2019" name="Sci. Rep.">
        <title>Orb-weaving spider Araneus ventricosus genome elucidates the spidroin gene catalogue.</title>
        <authorList>
            <person name="Kono N."/>
            <person name="Nakamura H."/>
            <person name="Ohtoshi R."/>
            <person name="Moran D.A.P."/>
            <person name="Shinohara A."/>
            <person name="Yoshida Y."/>
            <person name="Fujiwara M."/>
            <person name="Mori M."/>
            <person name="Tomita M."/>
            <person name="Arakawa K."/>
        </authorList>
    </citation>
    <scope>NUCLEOTIDE SEQUENCE [LARGE SCALE GENOMIC DNA]</scope>
</reference>
<gene>
    <name evidence="3" type="ORF">AVEN_104178_1</name>
    <name evidence="2" type="ORF">AVEN_119497_1</name>
</gene>
<evidence type="ECO:0000313" key="2">
    <source>
        <dbReference type="EMBL" id="GBN75105.1"/>
    </source>
</evidence>
<keyword evidence="4" id="KW-1185">Reference proteome</keyword>
<evidence type="ECO:0000313" key="4">
    <source>
        <dbReference type="Proteomes" id="UP000499080"/>
    </source>
</evidence>
<organism evidence="3 4">
    <name type="scientific">Araneus ventricosus</name>
    <name type="common">Orbweaver spider</name>
    <name type="synonym">Epeira ventricosa</name>
    <dbReference type="NCBI Taxonomy" id="182803"/>
    <lineage>
        <taxon>Eukaryota</taxon>
        <taxon>Metazoa</taxon>
        <taxon>Ecdysozoa</taxon>
        <taxon>Arthropoda</taxon>
        <taxon>Chelicerata</taxon>
        <taxon>Arachnida</taxon>
        <taxon>Araneae</taxon>
        <taxon>Araneomorphae</taxon>
        <taxon>Entelegynae</taxon>
        <taxon>Araneoidea</taxon>
        <taxon>Araneidae</taxon>
        <taxon>Araneus</taxon>
    </lineage>
</organism>
<protein>
    <submittedName>
        <fullName evidence="3">Uncharacterized protein</fullName>
    </submittedName>
</protein>
<evidence type="ECO:0000256" key="1">
    <source>
        <dbReference type="SAM" id="MobiDB-lite"/>
    </source>
</evidence>
<dbReference type="Proteomes" id="UP000499080">
    <property type="component" value="Unassembled WGS sequence"/>
</dbReference>
<feature type="region of interest" description="Disordered" evidence="1">
    <location>
        <begin position="1"/>
        <end position="38"/>
    </location>
</feature>
<feature type="non-terminal residue" evidence="3">
    <location>
        <position position="46"/>
    </location>
</feature>
<evidence type="ECO:0000313" key="3">
    <source>
        <dbReference type="EMBL" id="GBN78950.1"/>
    </source>
</evidence>
<proteinExistence type="predicted"/>
<sequence>MASSKVSREKLKRSGSFQKKEPPPPPPDENQFPDVKLEDFEMLKTI</sequence>
<dbReference type="EMBL" id="BGPR01147303">
    <property type="protein sequence ID" value="GBN78950.1"/>
    <property type="molecule type" value="Genomic_DNA"/>
</dbReference>
<dbReference type="EMBL" id="BGPR01145003">
    <property type="protein sequence ID" value="GBN75105.1"/>
    <property type="molecule type" value="Genomic_DNA"/>
</dbReference>
<comment type="caution">
    <text evidence="3">The sequence shown here is derived from an EMBL/GenBank/DDBJ whole genome shotgun (WGS) entry which is preliminary data.</text>
</comment>
<dbReference type="AlphaFoldDB" id="A0A4Y2RVE8"/>
<name>A0A4Y2RVE8_ARAVE</name>
<accession>A0A4Y2RVE8</accession>